<evidence type="ECO:0000313" key="3">
    <source>
        <dbReference type="Proteomes" id="UP000790347"/>
    </source>
</evidence>
<protein>
    <submittedName>
        <fullName evidence="2">Uncharacterized protein</fullName>
    </submittedName>
</protein>
<feature type="region of interest" description="Disordered" evidence="1">
    <location>
        <begin position="1"/>
        <end position="21"/>
    </location>
</feature>
<comment type="caution">
    <text evidence="2">The sequence shown here is derived from an EMBL/GenBank/DDBJ whole genome shotgun (WGS) entry which is preliminary data.</text>
</comment>
<gene>
    <name evidence="2" type="ORF">DERF_009965</name>
</gene>
<accession>A0A922HXN5</accession>
<organism evidence="2 3">
    <name type="scientific">Dermatophagoides farinae</name>
    <name type="common">American house dust mite</name>
    <dbReference type="NCBI Taxonomy" id="6954"/>
    <lineage>
        <taxon>Eukaryota</taxon>
        <taxon>Metazoa</taxon>
        <taxon>Ecdysozoa</taxon>
        <taxon>Arthropoda</taxon>
        <taxon>Chelicerata</taxon>
        <taxon>Arachnida</taxon>
        <taxon>Acari</taxon>
        <taxon>Acariformes</taxon>
        <taxon>Sarcoptiformes</taxon>
        <taxon>Astigmata</taxon>
        <taxon>Psoroptidia</taxon>
        <taxon>Analgoidea</taxon>
        <taxon>Pyroglyphidae</taxon>
        <taxon>Dermatophagoidinae</taxon>
        <taxon>Dermatophagoides</taxon>
    </lineage>
</organism>
<proteinExistence type="predicted"/>
<dbReference type="EMBL" id="ASGP02000004">
    <property type="protein sequence ID" value="KAH9511511.1"/>
    <property type="molecule type" value="Genomic_DNA"/>
</dbReference>
<reference evidence="2" key="1">
    <citation type="submission" date="2013-05" db="EMBL/GenBank/DDBJ databases">
        <authorList>
            <person name="Yim A.K.Y."/>
            <person name="Chan T.F."/>
            <person name="Ji K.M."/>
            <person name="Liu X.Y."/>
            <person name="Zhou J.W."/>
            <person name="Li R.Q."/>
            <person name="Yang K.Y."/>
            <person name="Li J."/>
            <person name="Li M."/>
            <person name="Law P.T.W."/>
            <person name="Wu Y.L."/>
            <person name="Cai Z.L."/>
            <person name="Qin H."/>
            <person name="Bao Y."/>
            <person name="Leung R.K.K."/>
            <person name="Ng P.K.S."/>
            <person name="Zou J."/>
            <person name="Zhong X.J."/>
            <person name="Ran P.X."/>
            <person name="Zhong N.S."/>
            <person name="Liu Z.G."/>
            <person name="Tsui S.K.W."/>
        </authorList>
    </citation>
    <scope>NUCLEOTIDE SEQUENCE</scope>
    <source>
        <strain evidence="2">Derf</strain>
        <tissue evidence="2">Whole organism</tissue>
    </source>
</reference>
<dbReference type="AlphaFoldDB" id="A0A922HXN5"/>
<evidence type="ECO:0000313" key="2">
    <source>
        <dbReference type="EMBL" id="KAH9511511.1"/>
    </source>
</evidence>
<feature type="compositionally biased region" description="Basic and acidic residues" evidence="1">
    <location>
        <begin position="1"/>
        <end position="12"/>
    </location>
</feature>
<sequence length="64" mass="7603">MIHCQKESENRNRNNNNKIDNPKLVIHPFSIYFVDFITTCQNQIDFLSAEKKTENFNFARVNIV</sequence>
<dbReference type="Proteomes" id="UP000790347">
    <property type="component" value="Unassembled WGS sequence"/>
</dbReference>
<evidence type="ECO:0000256" key="1">
    <source>
        <dbReference type="SAM" id="MobiDB-lite"/>
    </source>
</evidence>
<name>A0A922HXN5_DERFA</name>
<keyword evidence="3" id="KW-1185">Reference proteome</keyword>
<reference evidence="2" key="2">
    <citation type="journal article" date="2022" name="Res Sq">
        <title>Comparative Genomics Reveals Insights into the Divergent Evolution of Astigmatic Mites and Household Pest Adaptations.</title>
        <authorList>
            <person name="Xiong Q."/>
            <person name="Wan A.T.-Y."/>
            <person name="Liu X.-Y."/>
            <person name="Fung C.S.-H."/>
            <person name="Xiao X."/>
            <person name="Malainual N."/>
            <person name="Hou J."/>
            <person name="Wang L."/>
            <person name="Wang M."/>
            <person name="Yang K."/>
            <person name="Cui Y."/>
            <person name="Leung E."/>
            <person name="Nong W."/>
            <person name="Shin S.-K."/>
            <person name="Au S."/>
            <person name="Jeong K.Y."/>
            <person name="Chew F.T."/>
            <person name="Hui J."/>
            <person name="Leung T.F."/>
            <person name="Tungtrongchitr A."/>
            <person name="Zhong N."/>
            <person name="Liu Z."/>
            <person name="Tsui S."/>
        </authorList>
    </citation>
    <scope>NUCLEOTIDE SEQUENCE</scope>
    <source>
        <strain evidence="2">Derf</strain>
        <tissue evidence="2">Whole organism</tissue>
    </source>
</reference>